<reference evidence="2" key="1">
    <citation type="submission" date="2017-04" db="EMBL/GenBank/DDBJ databases">
        <authorList>
            <person name="Varghese N."/>
            <person name="Submissions S."/>
        </authorList>
    </citation>
    <scope>NUCLEOTIDE SEQUENCE [LARGE SCALE GENOMIC DNA]</scope>
    <source>
        <strain evidence="2">K3S</strain>
    </source>
</reference>
<dbReference type="EMBL" id="FWZU01000001">
    <property type="protein sequence ID" value="SME88828.1"/>
    <property type="molecule type" value="Genomic_DNA"/>
</dbReference>
<sequence length="64" mass="7465">MKKSKTTSYPKPKIIIKKDQKIKEVPKNCELFTLNSENWNVHQDDRANIMGADFHQMESARSSK</sequence>
<dbReference type="OrthoDB" id="5461083at2"/>
<dbReference type="AlphaFoldDB" id="A0A1X7C2S1"/>
<keyword evidence="2" id="KW-1185">Reference proteome</keyword>
<name>A0A1X7C2S1_9BACT</name>
<proteinExistence type="predicted"/>
<gene>
    <name evidence="1" type="ORF">SAMN06295933_0210</name>
</gene>
<dbReference type="Proteomes" id="UP000192906">
    <property type="component" value="Unassembled WGS sequence"/>
</dbReference>
<evidence type="ECO:0000313" key="2">
    <source>
        <dbReference type="Proteomes" id="UP000192906"/>
    </source>
</evidence>
<protein>
    <submittedName>
        <fullName evidence="1">Uncharacterized protein</fullName>
    </submittedName>
</protein>
<evidence type="ECO:0000313" key="1">
    <source>
        <dbReference type="EMBL" id="SME88828.1"/>
    </source>
</evidence>
<dbReference type="RefSeq" id="WP_085097056.1">
    <property type="nucleotide sequence ID" value="NZ_FWZU01000001.1"/>
</dbReference>
<organism evidence="1 2">
    <name type="scientific">Desulfovibrio gilichinskyi</name>
    <dbReference type="NCBI Taxonomy" id="1519643"/>
    <lineage>
        <taxon>Bacteria</taxon>
        <taxon>Pseudomonadati</taxon>
        <taxon>Thermodesulfobacteriota</taxon>
        <taxon>Desulfovibrionia</taxon>
        <taxon>Desulfovibrionales</taxon>
        <taxon>Desulfovibrionaceae</taxon>
        <taxon>Desulfovibrio</taxon>
    </lineage>
</organism>
<accession>A0A1X7C2S1</accession>